<protein>
    <submittedName>
        <fullName evidence="3">FIVAR domain-containing protein</fullName>
    </submittedName>
</protein>
<keyword evidence="1" id="KW-0472">Membrane</keyword>
<dbReference type="PANTHER" id="PTHR36848:SF2">
    <property type="entry name" value="SECRETED PROTEIN"/>
    <property type="match status" value="1"/>
</dbReference>
<keyword evidence="2" id="KW-0732">Signal</keyword>
<evidence type="ECO:0000313" key="4">
    <source>
        <dbReference type="Proteomes" id="UP000649151"/>
    </source>
</evidence>
<keyword evidence="4" id="KW-1185">Reference proteome</keyword>
<evidence type="ECO:0000256" key="2">
    <source>
        <dbReference type="SAM" id="SignalP"/>
    </source>
</evidence>
<dbReference type="Gene3D" id="2.60.120.260">
    <property type="entry name" value="Galactose-binding domain-like"/>
    <property type="match status" value="1"/>
</dbReference>
<dbReference type="InterPro" id="IPR008979">
    <property type="entry name" value="Galactose-bd-like_sf"/>
</dbReference>
<feature type="chain" id="PRO_5046934217" evidence="2">
    <location>
        <begin position="34"/>
        <end position="1298"/>
    </location>
</feature>
<proteinExistence type="predicted"/>
<evidence type="ECO:0000313" key="3">
    <source>
        <dbReference type="EMBL" id="MBC5788581.1"/>
    </source>
</evidence>
<dbReference type="RefSeq" id="WP_186997055.1">
    <property type="nucleotide sequence ID" value="NZ_JACOQK010000001.1"/>
</dbReference>
<feature type="transmembrane region" description="Helical" evidence="1">
    <location>
        <begin position="1275"/>
        <end position="1294"/>
    </location>
</feature>
<dbReference type="Gene3D" id="1.20.1270.90">
    <property type="entry name" value="AF1782-like"/>
    <property type="match status" value="3"/>
</dbReference>
<dbReference type="EMBL" id="JACOQK010000001">
    <property type="protein sequence ID" value="MBC5788581.1"/>
    <property type="molecule type" value="Genomic_DNA"/>
</dbReference>
<dbReference type="PANTHER" id="PTHR36848">
    <property type="entry name" value="DNA-BINDING PROTEIN (PUTATIVE SECRETED PROTEIN)-RELATED"/>
    <property type="match status" value="1"/>
</dbReference>
<dbReference type="InterPro" id="IPR053161">
    <property type="entry name" value="Ulvan_degrading_GH"/>
</dbReference>
<dbReference type="SUPFAM" id="SSF49785">
    <property type="entry name" value="Galactose-binding domain-like"/>
    <property type="match status" value="1"/>
</dbReference>
<comment type="caution">
    <text evidence="3">The sequence shown here is derived from an EMBL/GenBank/DDBJ whole genome shotgun (WGS) entry which is preliminary data.</text>
</comment>
<sequence length="1298" mass="143416">MKSIKKYSYKLAAICMAATVTATGFGFSNYVSAAPDSSGNTFAEQFANPSFENKPKIRWWFPSGAVDIEQVKHEIDEFVKQGFGGAEILCKEVVEEAGWNSEAYIHVIEQALQYIDENYPGFQLDITQPLGSGTSCINSITSDQNELVSQQLSYDKIIVSAGETAQLTLNTKENTKLLSVNAYPVDEETEYISHPGMLGNSPSPTYVYQEGSYWLTDTEGVVDRQNNTITWTTPADTEGKWVLVACYQSPTGQTNGKYASINPISTAAVNELLRYYEETVVPSWLPYAEHINAMFIDSYEYQFGDGYMAALGYGNYGVLWSDDFLEEFQTRRGYDVTPYLAYLPAPTGLSNFVDLIGGAYGEDGAFQTADGTSVKIRNDYYQTLTELFVERYLNPIQQWCEQHGWNARVQNYGLSVDMTAANLATGIPETESMYYTDQPDGYRLFSGTVHMGDKKILSTEVGVEGNGNYAQKLTDLTDQINISFASGINQMVLHGSSYSGEYHGSGNENGYVPGISWPGYEGFGLTSYANSWGERQVQWDMMGDSMDYVARNQYVMRQGEAKVDVAFFRNTYFESQMYQPLFVSNLEQYGYSYDFISPALMDLDSAKVSMQNGKPVLDADGPAYKALVVNHENHKGNQQHPDEMQNLVPLDLSLDAANQLLEYAKAGLPIVFVGELPSTAKFFTESDEDITKIVEQIISFENVYQVTTERDLPALLQQIDITPDTSYAQPSSLLSQHRQDTNADYYYFYNQGDKQTVTTITLDSEGIPYLLDAWTGEITPIAQYQIKDGTTTVSLSFDAKETALLAIAQDGWNETTPSSHAVASDTELRYNSQNQLVARISEPGNYQITLQDGTTKQISVNDELTPITLDNWTLSIESWTKPDDPTLLTTIKKTKLEPIQLDKLVPWREIQGFEDVSGIGTYTTTFQLDSWNQQKGATIQLGDISDVYQITVNGHTLQAANQIDTNVDIGAYLQQGENTISIKVSSTFINYINSITPQTRSGKVNSRENQDYGMMGVDGVVSLLPYEDVMVSETADKSILNKVIDYADNAANSDEFDNVIADVQTSFTEALNNAKAVASDSNANQIAVDEAWQTLLNEIHKLGFVKGDIHSLEQLVALAESYDLNNYIEAGQAKFKEALAAAQRLIADKDNAMQTEIEAAETNLLNAMLDLRFKADKSILEAVIVEANEKDATSYTMESYAALTEAVKEAQDVLVDDNATQDEVNTAVAKVQSAMDGLVTVDGEVNETPTTNNNVTQTGQTSTTTKANAAKTGDFTPIVGAAMLAIAGTVILIVRKRK</sequence>
<gene>
    <name evidence="3" type="ORF">H8Z77_11255</name>
</gene>
<dbReference type="Proteomes" id="UP000649151">
    <property type="component" value="Unassembled WGS sequence"/>
</dbReference>
<keyword evidence="1" id="KW-1133">Transmembrane helix</keyword>
<name>A0ABR7ITW0_9CLOT</name>
<organism evidence="3 4">
    <name type="scientific">Clostridium facile</name>
    <dbReference type="NCBI Taxonomy" id="2763035"/>
    <lineage>
        <taxon>Bacteria</taxon>
        <taxon>Bacillati</taxon>
        <taxon>Bacillota</taxon>
        <taxon>Clostridia</taxon>
        <taxon>Eubacteriales</taxon>
        <taxon>Clostridiaceae</taxon>
        <taxon>Clostridium</taxon>
    </lineage>
</organism>
<accession>A0ABR7ITW0</accession>
<keyword evidence="1" id="KW-0812">Transmembrane</keyword>
<evidence type="ECO:0000256" key="1">
    <source>
        <dbReference type="SAM" id="Phobius"/>
    </source>
</evidence>
<dbReference type="Pfam" id="PF17132">
    <property type="entry name" value="Glyco_hydro_106"/>
    <property type="match status" value="1"/>
</dbReference>
<feature type="signal peptide" evidence="2">
    <location>
        <begin position="1"/>
        <end position="33"/>
    </location>
</feature>
<dbReference type="Pfam" id="PF07554">
    <property type="entry name" value="FIVAR"/>
    <property type="match status" value="3"/>
</dbReference>
<reference evidence="3 4" key="1">
    <citation type="submission" date="2020-08" db="EMBL/GenBank/DDBJ databases">
        <title>Genome public.</title>
        <authorList>
            <person name="Liu C."/>
            <person name="Sun Q."/>
        </authorList>
    </citation>
    <scope>NUCLEOTIDE SEQUENCE [LARGE SCALE GENOMIC DNA]</scope>
    <source>
        <strain evidence="3 4">NSJ-27</strain>
    </source>
</reference>